<protein>
    <submittedName>
        <fullName evidence="1">Uncharacterized protein</fullName>
    </submittedName>
</protein>
<dbReference type="HOGENOM" id="CLU_3060808_0_0_0"/>
<sequence>MDVVVSAPEAAEEAYAHLHAAIEEAGARGARSRGELPVVLGQPGLLVQFWLLP</sequence>
<evidence type="ECO:0000313" key="2">
    <source>
        <dbReference type="Proteomes" id="UP000010467"/>
    </source>
</evidence>
<name>L0A796_DEIPD</name>
<dbReference type="Proteomes" id="UP000010467">
    <property type="component" value="Plasmid pDEIPE02"/>
</dbReference>
<gene>
    <name evidence="1" type="ordered locus">Deipe_4398</name>
</gene>
<dbReference type="EMBL" id="CP003384">
    <property type="protein sequence ID" value="AFZ69733.1"/>
    <property type="molecule type" value="Genomic_DNA"/>
</dbReference>
<accession>L0A796</accession>
<organism evidence="1 2">
    <name type="scientific">Deinococcus peraridilitoris (strain DSM 19664 / LMG 22246 / CIP 109416 / KR-200)</name>
    <dbReference type="NCBI Taxonomy" id="937777"/>
    <lineage>
        <taxon>Bacteria</taxon>
        <taxon>Thermotogati</taxon>
        <taxon>Deinococcota</taxon>
        <taxon>Deinococci</taxon>
        <taxon>Deinococcales</taxon>
        <taxon>Deinococcaceae</taxon>
        <taxon>Deinococcus</taxon>
    </lineage>
</organism>
<dbReference type="KEGG" id="dpd:Deipe_4398"/>
<evidence type="ECO:0000313" key="1">
    <source>
        <dbReference type="EMBL" id="AFZ69733.1"/>
    </source>
</evidence>
<dbReference type="PATRIC" id="fig|937777.3.peg.4432"/>
<proteinExistence type="predicted"/>
<keyword evidence="2" id="KW-1185">Reference proteome</keyword>
<dbReference type="AlphaFoldDB" id="L0A796"/>
<reference evidence="2" key="1">
    <citation type="submission" date="2012-03" db="EMBL/GenBank/DDBJ databases">
        <title>Complete sequence of plasmid 2 of Deinococcus peraridilitoris DSM 19664.</title>
        <authorList>
            <person name="Lucas S."/>
            <person name="Copeland A."/>
            <person name="Lapidus A."/>
            <person name="Glavina del Rio T."/>
            <person name="Dalin E."/>
            <person name="Tice H."/>
            <person name="Bruce D."/>
            <person name="Goodwin L."/>
            <person name="Pitluck S."/>
            <person name="Peters L."/>
            <person name="Mikhailova N."/>
            <person name="Lu M."/>
            <person name="Kyrpides N."/>
            <person name="Mavromatis K."/>
            <person name="Ivanova N."/>
            <person name="Brettin T."/>
            <person name="Detter J.C."/>
            <person name="Han C."/>
            <person name="Larimer F."/>
            <person name="Land M."/>
            <person name="Hauser L."/>
            <person name="Markowitz V."/>
            <person name="Cheng J.-F."/>
            <person name="Hugenholtz P."/>
            <person name="Woyke T."/>
            <person name="Wu D."/>
            <person name="Pukall R."/>
            <person name="Steenblock K."/>
            <person name="Brambilla E."/>
            <person name="Klenk H.-P."/>
            <person name="Eisen J.A."/>
        </authorList>
    </citation>
    <scope>NUCLEOTIDE SEQUENCE [LARGE SCALE GENOMIC DNA]</scope>
    <source>
        <strain evidence="2">DSM 19664 / LMG 22246 / CIP 109416 / KR-200</strain>
        <plasmid evidence="2">Plasmid pDEIPE02</plasmid>
    </source>
</reference>
<keyword evidence="1" id="KW-0614">Plasmid</keyword>
<geneLocation type="plasmid" evidence="1 2">
    <name>pDEIPE02</name>
</geneLocation>